<reference evidence="12 13" key="1">
    <citation type="submission" date="2019-02" db="EMBL/GenBank/DDBJ databases">
        <title>Draft genome sequences of novel Actinobacteria.</title>
        <authorList>
            <person name="Sahin N."/>
            <person name="Ay H."/>
            <person name="Saygin H."/>
        </authorList>
    </citation>
    <scope>NUCLEOTIDE SEQUENCE [LARGE SCALE GENOMIC DNA]</scope>
    <source>
        <strain evidence="12 13">16K104</strain>
    </source>
</reference>
<dbReference type="AlphaFoldDB" id="A0A4R4WQ31"/>
<keyword evidence="2" id="KW-0723">Serine/threonine-protein kinase</keyword>
<evidence type="ECO:0000313" key="12">
    <source>
        <dbReference type="EMBL" id="TDD19584.1"/>
    </source>
</evidence>
<keyword evidence="9" id="KW-1133">Transmembrane helix</keyword>
<dbReference type="GO" id="GO:0005524">
    <property type="term" value="F:ATP binding"/>
    <property type="evidence" value="ECO:0007669"/>
    <property type="project" value="UniProtKB-KW"/>
</dbReference>
<feature type="domain" description="PASTA" evidence="11">
    <location>
        <begin position="450"/>
        <end position="517"/>
    </location>
</feature>
<dbReference type="PROSITE" id="PS00108">
    <property type="entry name" value="PROTEIN_KINASE_ST"/>
    <property type="match status" value="1"/>
</dbReference>
<dbReference type="InterPro" id="IPR008271">
    <property type="entry name" value="Ser/Thr_kinase_AS"/>
</dbReference>
<evidence type="ECO:0000256" key="6">
    <source>
        <dbReference type="ARBA" id="ARBA00022840"/>
    </source>
</evidence>
<gene>
    <name evidence="12" type="primary">pknB</name>
    <name evidence="12" type="ORF">E1218_23730</name>
</gene>
<name>A0A4R4WQ31_9ACTN</name>
<evidence type="ECO:0000259" key="10">
    <source>
        <dbReference type="PROSITE" id="PS50011"/>
    </source>
</evidence>
<keyword evidence="6" id="KW-0067">ATP-binding</keyword>
<feature type="transmembrane region" description="Helical" evidence="9">
    <location>
        <begin position="360"/>
        <end position="380"/>
    </location>
</feature>
<proteinExistence type="predicted"/>
<dbReference type="RefSeq" id="WP_132323756.1">
    <property type="nucleotide sequence ID" value="NZ_SMKR01000113.1"/>
</dbReference>
<dbReference type="EMBL" id="SMKR01000113">
    <property type="protein sequence ID" value="TDD19584.1"/>
    <property type="molecule type" value="Genomic_DNA"/>
</dbReference>
<accession>A0A4R4WQ31</accession>
<dbReference type="OrthoDB" id="9762169at2"/>
<dbReference type="SMART" id="SM00220">
    <property type="entry name" value="S_TKc"/>
    <property type="match status" value="1"/>
</dbReference>
<evidence type="ECO:0000256" key="9">
    <source>
        <dbReference type="SAM" id="Phobius"/>
    </source>
</evidence>
<dbReference type="PROSITE" id="PS51178">
    <property type="entry name" value="PASTA"/>
    <property type="match status" value="4"/>
</dbReference>
<keyword evidence="5 12" id="KW-0418">Kinase</keyword>
<evidence type="ECO:0000313" key="13">
    <source>
        <dbReference type="Proteomes" id="UP000295172"/>
    </source>
</evidence>
<dbReference type="FunFam" id="3.30.200.20:FF:000035">
    <property type="entry name" value="Serine/threonine protein kinase Stk1"/>
    <property type="match status" value="1"/>
</dbReference>
<dbReference type="InterPro" id="IPR005543">
    <property type="entry name" value="PASTA_dom"/>
</dbReference>
<keyword evidence="3" id="KW-0808">Transferase</keyword>
<dbReference type="InterPro" id="IPR011009">
    <property type="entry name" value="Kinase-like_dom_sf"/>
</dbReference>
<dbReference type="CDD" id="cd06577">
    <property type="entry name" value="PASTA_pknB"/>
    <property type="match status" value="4"/>
</dbReference>
<dbReference type="GO" id="GO:0004674">
    <property type="term" value="F:protein serine/threonine kinase activity"/>
    <property type="evidence" value="ECO:0007669"/>
    <property type="project" value="UniProtKB-KW"/>
</dbReference>
<dbReference type="PANTHER" id="PTHR43289:SF34">
    <property type="entry name" value="SERINE_THREONINE-PROTEIN KINASE YBDM-RELATED"/>
    <property type="match status" value="1"/>
</dbReference>
<keyword evidence="13" id="KW-1185">Reference proteome</keyword>
<dbReference type="PROSITE" id="PS50011">
    <property type="entry name" value="PROTEIN_KINASE_DOM"/>
    <property type="match status" value="1"/>
</dbReference>
<keyword evidence="4" id="KW-0547">Nucleotide-binding</keyword>
<evidence type="ECO:0000256" key="2">
    <source>
        <dbReference type="ARBA" id="ARBA00022527"/>
    </source>
</evidence>
<feature type="domain" description="Protein kinase" evidence="10">
    <location>
        <begin position="22"/>
        <end position="286"/>
    </location>
</feature>
<evidence type="ECO:0000256" key="3">
    <source>
        <dbReference type="ARBA" id="ARBA00022679"/>
    </source>
</evidence>
<dbReference type="Gene3D" id="3.30.200.20">
    <property type="entry name" value="Phosphorylase Kinase, domain 1"/>
    <property type="match status" value="1"/>
</dbReference>
<keyword evidence="9" id="KW-0812">Transmembrane</keyword>
<evidence type="ECO:0000259" key="11">
    <source>
        <dbReference type="PROSITE" id="PS51178"/>
    </source>
</evidence>
<evidence type="ECO:0000256" key="8">
    <source>
        <dbReference type="ARBA" id="ARBA00048679"/>
    </source>
</evidence>
<protein>
    <recommendedName>
        <fullName evidence="1">non-specific serine/threonine protein kinase</fullName>
        <ecNumber evidence="1">2.7.11.1</ecNumber>
    </recommendedName>
</protein>
<evidence type="ECO:0000256" key="1">
    <source>
        <dbReference type="ARBA" id="ARBA00012513"/>
    </source>
</evidence>
<dbReference type="Gene3D" id="1.10.510.10">
    <property type="entry name" value="Transferase(Phosphotransferase) domain 1"/>
    <property type="match status" value="1"/>
</dbReference>
<dbReference type="Proteomes" id="UP000295172">
    <property type="component" value="Unassembled WGS sequence"/>
</dbReference>
<feature type="domain" description="PASTA" evidence="11">
    <location>
        <begin position="518"/>
        <end position="583"/>
    </location>
</feature>
<evidence type="ECO:0000256" key="4">
    <source>
        <dbReference type="ARBA" id="ARBA00022741"/>
    </source>
</evidence>
<dbReference type="NCBIfam" id="NF033483">
    <property type="entry name" value="PknB_PASTA_kin"/>
    <property type="match status" value="1"/>
</dbReference>
<feature type="domain" description="PASTA" evidence="11">
    <location>
        <begin position="584"/>
        <end position="648"/>
    </location>
</feature>
<dbReference type="SMART" id="SM00740">
    <property type="entry name" value="PASTA"/>
    <property type="match status" value="4"/>
</dbReference>
<organism evidence="12 13">
    <name type="scientific">Kribbella turkmenica</name>
    <dbReference type="NCBI Taxonomy" id="2530375"/>
    <lineage>
        <taxon>Bacteria</taxon>
        <taxon>Bacillati</taxon>
        <taxon>Actinomycetota</taxon>
        <taxon>Actinomycetes</taxon>
        <taxon>Propionibacteriales</taxon>
        <taxon>Kribbellaceae</taxon>
        <taxon>Kribbella</taxon>
    </lineage>
</organism>
<dbReference type="EC" id="2.7.11.1" evidence="1"/>
<dbReference type="Pfam" id="PF00069">
    <property type="entry name" value="Pkinase"/>
    <property type="match status" value="1"/>
</dbReference>
<keyword evidence="9" id="KW-0472">Membrane</keyword>
<dbReference type="PANTHER" id="PTHR43289">
    <property type="entry name" value="MITOGEN-ACTIVATED PROTEIN KINASE KINASE KINASE 20-RELATED"/>
    <property type="match status" value="1"/>
</dbReference>
<dbReference type="Gene3D" id="3.30.10.20">
    <property type="match status" value="4"/>
</dbReference>
<evidence type="ECO:0000256" key="7">
    <source>
        <dbReference type="ARBA" id="ARBA00047899"/>
    </source>
</evidence>
<dbReference type="SUPFAM" id="SSF56112">
    <property type="entry name" value="Protein kinase-like (PK-like)"/>
    <property type="match status" value="1"/>
</dbReference>
<dbReference type="GO" id="GO:0045717">
    <property type="term" value="P:negative regulation of fatty acid biosynthetic process"/>
    <property type="evidence" value="ECO:0007669"/>
    <property type="project" value="UniProtKB-ARBA"/>
</dbReference>
<dbReference type="InterPro" id="IPR000719">
    <property type="entry name" value="Prot_kinase_dom"/>
</dbReference>
<comment type="catalytic activity">
    <reaction evidence="8">
        <text>L-seryl-[protein] + ATP = O-phospho-L-seryl-[protein] + ADP + H(+)</text>
        <dbReference type="Rhea" id="RHEA:17989"/>
        <dbReference type="Rhea" id="RHEA-COMP:9863"/>
        <dbReference type="Rhea" id="RHEA-COMP:11604"/>
        <dbReference type="ChEBI" id="CHEBI:15378"/>
        <dbReference type="ChEBI" id="CHEBI:29999"/>
        <dbReference type="ChEBI" id="CHEBI:30616"/>
        <dbReference type="ChEBI" id="CHEBI:83421"/>
        <dbReference type="ChEBI" id="CHEBI:456216"/>
        <dbReference type="EC" id="2.7.11.1"/>
    </reaction>
</comment>
<dbReference type="FunFam" id="1.10.510.10:FF:000021">
    <property type="entry name" value="Serine/threonine protein kinase"/>
    <property type="match status" value="1"/>
</dbReference>
<sequence>MTDDVDTQVSDRLVGRVLDGRYRVGARVAKGGMATVYKALDMRLDRVVALKVMHDGLGDDAQFARRFVAEARAAARLSHPNVVAVFDQGDDDGTLFLAMEYVPGRTLRDVIREQAPLSPARALDLLAPILSALSAAHDAGIVHRDIKPENVLISDNGAVKVADFGLARAVSATGNTATQGLLMGTVSYLAPELVTDGSADARSDVYSSGIVLYEMLTGNKPHSGDTPIQVAYAHVHADVPPPSSEQPGIPPYVDALVQRATARDRDLRPADARVLSRQVRRVRSALEEGLPDDPELTGDLTIPIQQIRQDSGYDDGYTRGAPDDDSHVLRHDTIVVPVEKGRPTGAPRVQVPPRRRGRGLLALILILAAAIGVGTAAWYYGIHRYTETPSLVKLDPAVATAKAGEHGLRTSLANQDFSEDVPKGQVMATDPAAGERIRKNGEISLTVSKGPERYRVPQLAGLEFDEAKRALAPIKLITGQVNEQYSETVSSGRVIAISPKFDTVVKPGTAVNFAVSKGRMPIAVPDTTGKSYRDAGKELRKLGLVVGRTDQYDEKVAEGKVISQTPNSGTLFAKDKVQLVVSKGPPLVEIPNVKGKRLADAQRILTGAGFTVKTEKAPYGLGLNIVAAQNPGARKKVKPGSQVVITVL</sequence>
<feature type="domain" description="PASTA" evidence="11">
    <location>
        <begin position="382"/>
        <end position="449"/>
    </location>
</feature>
<comment type="caution">
    <text evidence="12">The sequence shown here is derived from an EMBL/GenBank/DDBJ whole genome shotgun (WGS) entry which is preliminary data.</text>
</comment>
<dbReference type="Pfam" id="PF03793">
    <property type="entry name" value="PASTA"/>
    <property type="match status" value="4"/>
</dbReference>
<comment type="catalytic activity">
    <reaction evidence="7">
        <text>L-threonyl-[protein] + ATP = O-phospho-L-threonyl-[protein] + ADP + H(+)</text>
        <dbReference type="Rhea" id="RHEA:46608"/>
        <dbReference type="Rhea" id="RHEA-COMP:11060"/>
        <dbReference type="Rhea" id="RHEA-COMP:11605"/>
        <dbReference type="ChEBI" id="CHEBI:15378"/>
        <dbReference type="ChEBI" id="CHEBI:30013"/>
        <dbReference type="ChEBI" id="CHEBI:30616"/>
        <dbReference type="ChEBI" id="CHEBI:61977"/>
        <dbReference type="ChEBI" id="CHEBI:456216"/>
        <dbReference type="EC" id="2.7.11.1"/>
    </reaction>
</comment>
<evidence type="ECO:0000256" key="5">
    <source>
        <dbReference type="ARBA" id="ARBA00022777"/>
    </source>
</evidence>
<dbReference type="CDD" id="cd14014">
    <property type="entry name" value="STKc_PknB_like"/>
    <property type="match status" value="1"/>
</dbReference>